<keyword evidence="4 7" id="KW-0472">Membrane</keyword>
<feature type="compositionally biased region" description="Polar residues" evidence="6">
    <location>
        <begin position="361"/>
        <end position="371"/>
    </location>
</feature>
<dbReference type="InterPro" id="IPR052337">
    <property type="entry name" value="SAT4-like"/>
</dbReference>
<feature type="transmembrane region" description="Helical" evidence="7">
    <location>
        <begin position="235"/>
        <end position="254"/>
    </location>
</feature>
<evidence type="ECO:0000256" key="3">
    <source>
        <dbReference type="ARBA" id="ARBA00022989"/>
    </source>
</evidence>
<protein>
    <recommendedName>
        <fullName evidence="8">Rhodopsin domain-containing protein</fullName>
    </recommendedName>
</protein>
<feature type="region of interest" description="Disordered" evidence="6">
    <location>
        <begin position="334"/>
        <end position="371"/>
    </location>
</feature>
<feature type="region of interest" description="Disordered" evidence="6">
    <location>
        <begin position="378"/>
        <end position="397"/>
    </location>
</feature>
<comment type="caution">
    <text evidence="9">The sequence shown here is derived from an EMBL/GenBank/DDBJ whole genome shotgun (WGS) entry which is preliminary data.</text>
</comment>
<dbReference type="GO" id="GO:0016020">
    <property type="term" value="C:membrane"/>
    <property type="evidence" value="ECO:0007669"/>
    <property type="project" value="UniProtKB-SubCell"/>
</dbReference>
<feature type="compositionally biased region" description="Basic and acidic residues" evidence="6">
    <location>
        <begin position="378"/>
        <end position="389"/>
    </location>
</feature>
<comment type="subcellular location">
    <subcellularLocation>
        <location evidence="1">Membrane</location>
        <topology evidence="1">Multi-pass membrane protein</topology>
    </subcellularLocation>
</comment>
<accession>A0AAN6Y262</accession>
<gene>
    <name evidence="9" type="ORF">QBC37DRAFT_447670</name>
</gene>
<evidence type="ECO:0000256" key="7">
    <source>
        <dbReference type="SAM" id="Phobius"/>
    </source>
</evidence>
<feature type="domain" description="Rhodopsin" evidence="8">
    <location>
        <begin position="58"/>
        <end position="297"/>
    </location>
</feature>
<keyword evidence="10" id="KW-1185">Reference proteome</keyword>
<keyword evidence="3 7" id="KW-1133">Transmembrane helix</keyword>
<evidence type="ECO:0000256" key="5">
    <source>
        <dbReference type="ARBA" id="ARBA00038359"/>
    </source>
</evidence>
<feature type="transmembrane region" description="Helical" evidence="7">
    <location>
        <begin position="43"/>
        <end position="62"/>
    </location>
</feature>
<evidence type="ECO:0000256" key="1">
    <source>
        <dbReference type="ARBA" id="ARBA00004141"/>
    </source>
</evidence>
<organism evidence="9 10">
    <name type="scientific">Rhypophila decipiens</name>
    <dbReference type="NCBI Taxonomy" id="261697"/>
    <lineage>
        <taxon>Eukaryota</taxon>
        <taxon>Fungi</taxon>
        <taxon>Dikarya</taxon>
        <taxon>Ascomycota</taxon>
        <taxon>Pezizomycotina</taxon>
        <taxon>Sordariomycetes</taxon>
        <taxon>Sordariomycetidae</taxon>
        <taxon>Sordariales</taxon>
        <taxon>Naviculisporaceae</taxon>
        <taxon>Rhypophila</taxon>
    </lineage>
</organism>
<feature type="transmembrane region" description="Helical" evidence="7">
    <location>
        <begin position="111"/>
        <end position="131"/>
    </location>
</feature>
<dbReference type="PANTHER" id="PTHR33048:SF42">
    <property type="entry name" value="INTEGRAL MEMBRANE PROTEIN"/>
    <property type="match status" value="1"/>
</dbReference>
<reference evidence="9" key="1">
    <citation type="journal article" date="2023" name="Mol. Phylogenet. Evol.">
        <title>Genome-scale phylogeny and comparative genomics of the fungal order Sordariales.</title>
        <authorList>
            <person name="Hensen N."/>
            <person name="Bonometti L."/>
            <person name="Westerberg I."/>
            <person name="Brannstrom I.O."/>
            <person name="Guillou S."/>
            <person name="Cros-Aarteil S."/>
            <person name="Calhoun S."/>
            <person name="Haridas S."/>
            <person name="Kuo A."/>
            <person name="Mondo S."/>
            <person name="Pangilinan J."/>
            <person name="Riley R."/>
            <person name="LaButti K."/>
            <person name="Andreopoulos B."/>
            <person name="Lipzen A."/>
            <person name="Chen C."/>
            <person name="Yan M."/>
            <person name="Daum C."/>
            <person name="Ng V."/>
            <person name="Clum A."/>
            <person name="Steindorff A."/>
            <person name="Ohm R.A."/>
            <person name="Martin F."/>
            <person name="Silar P."/>
            <person name="Natvig D.O."/>
            <person name="Lalanne C."/>
            <person name="Gautier V."/>
            <person name="Ament-Velasquez S.L."/>
            <person name="Kruys A."/>
            <person name="Hutchinson M.I."/>
            <person name="Powell A.J."/>
            <person name="Barry K."/>
            <person name="Miller A.N."/>
            <person name="Grigoriev I.V."/>
            <person name="Debuchy R."/>
            <person name="Gladieux P."/>
            <person name="Hiltunen Thoren M."/>
            <person name="Johannesson H."/>
        </authorList>
    </citation>
    <scope>NUCLEOTIDE SEQUENCE</scope>
    <source>
        <strain evidence="9">PSN293</strain>
    </source>
</reference>
<feature type="transmembrane region" description="Helical" evidence="7">
    <location>
        <begin position="274"/>
        <end position="296"/>
    </location>
</feature>
<dbReference type="Pfam" id="PF20684">
    <property type="entry name" value="Fung_rhodopsin"/>
    <property type="match status" value="1"/>
</dbReference>
<dbReference type="InterPro" id="IPR049326">
    <property type="entry name" value="Rhodopsin_dom_fungi"/>
</dbReference>
<comment type="similarity">
    <text evidence="5">Belongs to the SAT4 family.</text>
</comment>
<evidence type="ECO:0000256" key="2">
    <source>
        <dbReference type="ARBA" id="ARBA00022692"/>
    </source>
</evidence>
<evidence type="ECO:0000256" key="6">
    <source>
        <dbReference type="SAM" id="MobiDB-lite"/>
    </source>
</evidence>
<evidence type="ECO:0000256" key="4">
    <source>
        <dbReference type="ARBA" id="ARBA00023136"/>
    </source>
</evidence>
<keyword evidence="2 7" id="KW-0812">Transmembrane</keyword>
<dbReference type="PANTHER" id="PTHR33048">
    <property type="entry name" value="PTH11-LIKE INTEGRAL MEMBRANE PROTEIN (AFU_ORTHOLOGUE AFUA_5G11245)"/>
    <property type="match status" value="1"/>
</dbReference>
<feature type="transmembrane region" description="Helical" evidence="7">
    <location>
        <begin position="203"/>
        <end position="223"/>
    </location>
</feature>
<evidence type="ECO:0000313" key="10">
    <source>
        <dbReference type="Proteomes" id="UP001301769"/>
    </source>
</evidence>
<feature type="transmembrane region" description="Helical" evidence="7">
    <location>
        <begin position="152"/>
        <end position="173"/>
    </location>
</feature>
<proteinExistence type="inferred from homology"/>
<sequence length="397" mass="43837">MYTLIARQAPSSAASPPPGGPPPITPEQLAALPHDSLGPELNAVIWSLTAVSAIFLALRLYCRAVRARVLWWDDWFLVAAWMAIFGACIVVSVTVTMGFGKHSWDIPLQDLPGIFKVYSVAGTLSICASVWSKTSFALTILKLADVGWMRKLIWVIIITMNVFMGVTALINYIRCWPLDKLWDFTGAVEGTCWPMQVVIDYDIFSAVYSGAMDILLAMLPWKLIWHLQMRRNEKIGVAVAMSLGIFAGVTSFVKASYMPRLQSTDVYDAVSLNYWSNAESTVTIIAASIPLLRVLLKDVTKTIFTKQQYYGASGNTDKISSRLERETNHVTVTARSMHRTRPASQGTEGSELDILRKEGSPSKSGGILQTSNFVVEYEPRDWKGERSDGDGDGPQSA</sequence>
<dbReference type="EMBL" id="MU858168">
    <property type="protein sequence ID" value="KAK4210690.1"/>
    <property type="molecule type" value="Genomic_DNA"/>
</dbReference>
<dbReference type="Proteomes" id="UP001301769">
    <property type="component" value="Unassembled WGS sequence"/>
</dbReference>
<dbReference type="AlphaFoldDB" id="A0AAN6Y262"/>
<name>A0AAN6Y262_9PEZI</name>
<feature type="transmembrane region" description="Helical" evidence="7">
    <location>
        <begin position="74"/>
        <end position="99"/>
    </location>
</feature>
<evidence type="ECO:0000313" key="9">
    <source>
        <dbReference type="EMBL" id="KAK4210690.1"/>
    </source>
</evidence>
<evidence type="ECO:0000259" key="8">
    <source>
        <dbReference type="Pfam" id="PF20684"/>
    </source>
</evidence>
<reference evidence="9" key="2">
    <citation type="submission" date="2023-05" db="EMBL/GenBank/DDBJ databases">
        <authorList>
            <consortium name="Lawrence Berkeley National Laboratory"/>
            <person name="Steindorff A."/>
            <person name="Hensen N."/>
            <person name="Bonometti L."/>
            <person name="Westerberg I."/>
            <person name="Brannstrom I.O."/>
            <person name="Guillou S."/>
            <person name="Cros-Aarteil S."/>
            <person name="Calhoun S."/>
            <person name="Haridas S."/>
            <person name="Kuo A."/>
            <person name="Mondo S."/>
            <person name="Pangilinan J."/>
            <person name="Riley R."/>
            <person name="Labutti K."/>
            <person name="Andreopoulos B."/>
            <person name="Lipzen A."/>
            <person name="Chen C."/>
            <person name="Yanf M."/>
            <person name="Daum C."/>
            <person name="Ng V."/>
            <person name="Clum A."/>
            <person name="Ohm R."/>
            <person name="Martin F."/>
            <person name="Silar P."/>
            <person name="Natvig D."/>
            <person name="Lalanne C."/>
            <person name="Gautier V."/>
            <person name="Ament-Velasquez S.L."/>
            <person name="Kruys A."/>
            <person name="Hutchinson M.I."/>
            <person name="Powell A.J."/>
            <person name="Barry K."/>
            <person name="Miller A.N."/>
            <person name="Grigoriev I.V."/>
            <person name="Debuchy R."/>
            <person name="Gladieux P."/>
            <person name="Thoren M.H."/>
            <person name="Johannesson H."/>
        </authorList>
    </citation>
    <scope>NUCLEOTIDE SEQUENCE</scope>
    <source>
        <strain evidence="9">PSN293</strain>
    </source>
</reference>